<dbReference type="OrthoDB" id="6106364at2759"/>
<reference evidence="3" key="1">
    <citation type="submission" date="2018-11" db="EMBL/GenBank/DDBJ databases">
        <authorList>
            <person name="Alioto T."/>
            <person name="Alioto T."/>
        </authorList>
    </citation>
    <scope>NUCLEOTIDE SEQUENCE</scope>
</reference>
<evidence type="ECO:0000313" key="3">
    <source>
        <dbReference type="EMBL" id="VDI05384.1"/>
    </source>
</evidence>
<feature type="domain" description="IPT/TIG" evidence="2">
    <location>
        <begin position="698"/>
        <end position="790"/>
    </location>
</feature>
<dbReference type="EMBL" id="UYJE01001814">
    <property type="protein sequence ID" value="VDI05384.1"/>
    <property type="molecule type" value="Genomic_DNA"/>
</dbReference>
<feature type="domain" description="IPT/TIG" evidence="2">
    <location>
        <begin position="429"/>
        <end position="516"/>
    </location>
</feature>
<dbReference type="Pfam" id="PF08337">
    <property type="entry name" value="Plexin_cytopl"/>
    <property type="match status" value="1"/>
</dbReference>
<feature type="transmembrane region" description="Helical" evidence="1">
    <location>
        <begin position="944"/>
        <end position="962"/>
    </location>
</feature>
<protein>
    <submittedName>
        <fullName evidence="3">Plexin A</fullName>
    </submittedName>
</protein>
<feature type="transmembrane region" description="Helical" evidence="1">
    <location>
        <begin position="795"/>
        <end position="821"/>
    </location>
</feature>
<evidence type="ECO:0000259" key="2">
    <source>
        <dbReference type="SMART" id="SM00429"/>
    </source>
</evidence>
<keyword evidence="4" id="KW-1185">Reference proteome</keyword>
<dbReference type="Gene3D" id="2.60.40.10">
    <property type="entry name" value="Immunoglobulins"/>
    <property type="match status" value="2"/>
</dbReference>
<dbReference type="GO" id="GO:0002116">
    <property type="term" value="C:semaphorin receptor complex"/>
    <property type="evidence" value="ECO:0007669"/>
    <property type="project" value="TreeGrafter"/>
</dbReference>
<gene>
    <name evidence="3" type="ORF">MGAL_10B091689</name>
</gene>
<dbReference type="InterPro" id="IPR031148">
    <property type="entry name" value="Plexin"/>
</dbReference>
<dbReference type="SUPFAM" id="SSF81296">
    <property type="entry name" value="E set domains"/>
    <property type="match status" value="2"/>
</dbReference>
<feature type="domain" description="IPT/TIG" evidence="2">
    <location>
        <begin position="613"/>
        <end position="696"/>
    </location>
</feature>
<dbReference type="InterPro" id="IPR046800">
    <property type="entry name" value="Plexin_RBD"/>
</dbReference>
<evidence type="ECO:0000313" key="4">
    <source>
        <dbReference type="Proteomes" id="UP000596742"/>
    </source>
</evidence>
<comment type="caution">
    <text evidence="3">The sequence shown here is derived from an EMBL/GenBank/DDBJ whole genome shotgun (WGS) entry which is preliminary data.</text>
</comment>
<dbReference type="SUPFAM" id="SSF48350">
    <property type="entry name" value="GTPase activation domain, GAP"/>
    <property type="match status" value="1"/>
</dbReference>
<dbReference type="SMART" id="SM00429">
    <property type="entry name" value="IPT"/>
    <property type="match status" value="4"/>
</dbReference>
<evidence type="ECO:0000256" key="1">
    <source>
        <dbReference type="SAM" id="Phobius"/>
    </source>
</evidence>
<dbReference type="InterPro" id="IPR008936">
    <property type="entry name" value="Rho_GTPase_activation_prot"/>
</dbReference>
<proteinExistence type="predicted"/>
<dbReference type="CDD" id="cd00102">
    <property type="entry name" value="IPT"/>
    <property type="match status" value="1"/>
</dbReference>
<dbReference type="PANTHER" id="PTHR22625">
    <property type="entry name" value="PLEXIN"/>
    <property type="match status" value="1"/>
</dbReference>
<feature type="domain" description="IPT/TIG" evidence="2">
    <location>
        <begin position="517"/>
        <end position="611"/>
    </location>
</feature>
<dbReference type="Gene3D" id="3.10.20.90">
    <property type="entry name" value="Phosphatidylinositol 3-kinase Catalytic Subunit, Chain A, domain 1"/>
    <property type="match status" value="1"/>
</dbReference>
<keyword evidence="1" id="KW-1133">Transmembrane helix</keyword>
<dbReference type="GO" id="GO:0030334">
    <property type="term" value="P:regulation of cell migration"/>
    <property type="evidence" value="ECO:0007669"/>
    <property type="project" value="TreeGrafter"/>
</dbReference>
<dbReference type="GO" id="GO:0005886">
    <property type="term" value="C:plasma membrane"/>
    <property type="evidence" value="ECO:0007669"/>
    <property type="project" value="TreeGrafter"/>
</dbReference>
<accession>A0A8B6CJU4</accession>
<dbReference type="InterPro" id="IPR013783">
    <property type="entry name" value="Ig-like_fold"/>
</dbReference>
<dbReference type="CDD" id="cd00603">
    <property type="entry name" value="IPT_PCSR"/>
    <property type="match status" value="2"/>
</dbReference>
<dbReference type="InterPro" id="IPR014756">
    <property type="entry name" value="Ig_E-set"/>
</dbReference>
<organism evidence="3 4">
    <name type="scientific">Mytilus galloprovincialis</name>
    <name type="common">Mediterranean mussel</name>
    <dbReference type="NCBI Taxonomy" id="29158"/>
    <lineage>
        <taxon>Eukaryota</taxon>
        <taxon>Metazoa</taxon>
        <taxon>Spiralia</taxon>
        <taxon>Lophotrochozoa</taxon>
        <taxon>Mollusca</taxon>
        <taxon>Bivalvia</taxon>
        <taxon>Autobranchia</taxon>
        <taxon>Pteriomorphia</taxon>
        <taxon>Mytilida</taxon>
        <taxon>Mytiloidea</taxon>
        <taxon>Mytilidae</taxon>
        <taxon>Mytilinae</taxon>
        <taxon>Mytilus</taxon>
    </lineage>
</organism>
<dbReference type="Proteomes" id="UP000596742">
    <property type="component" value="Unassembled WGS sequence"/>
</dbReference>
<dbReference type="Pfam" id="PF01833">
    <property type="entry name" value="TIG"/>
    <property type="match status" value="3"/>
</dbReference>
<dbReference type="PANTHER" id="PTHR22625:SF70">
    <property type="entry name" value="PLEXIN A, ISOFORM A"/>
    <property type="match status" value="1"/>
</dbReference>
<dbReference type="InterPro" id="IPR013548">
    <property type="entry name" value="Plexin_cytoplasmic_RasGAP_dom"/>
</dbReference>
<dbReference type="InterPro" id="IPR002909">
    <property type="entry name" value="IPT_dom"/>
</dbReference>
<dbReference type="Gene3D" id="1.10.506.10">
    <property type="entry name" value="GTPase Activation - p120gap, domain 1"/>
    <property type="match status" value="1"/>
</dbReference>
<sequence>MASTHEGHRIHARATDWRFTIVLLELTVPLEERMYEPVTSYGAAILGTRDISCVNAVQNRAIKYAKGVDARRMSGFKMYVSNTSTIPPDGYLCYEDPGPGLPNITQSIPCYQLGQYVIYYDTTGSGGDGPVVELCYVAINGCNKTFWGNNCSQSCSDNCIGQHCFPENGSCVWGCNCTGICNAHCLDGCTENRTGLSCKKYNLASAGIVSQSSSSNQPFGRVNDGNFSSCSTIEGSYTWIQIDIKEISIASELYFIIAGNNTQVGNHTIYASNSSGLIGNETFIYRNEFLPSEIKISAVFRYIIYAPPIQRNISEICEIGIAGCPPTQFGPLCAKPCPVNCSGPCHLETGHCTYGCLDRSFGDKCELGCPPTQYGHLCAKPCPVNCSEPCNIETGHCTYGCLNGSIGNTCELDSNCYSRVDENYILRCNPEIYKIYPSSGPVNGGTLVTITGRFIGNANDNVTIVFDGVPCHNVTVLTPYTNLTCVTGSKHEFATNISVSVHGKRSGSNNLSFKYQTPTISNFSPTNGIQSGNTTVTITGHNISYEGQNRYNISFYDDTTSIECSAIQSEFSSKKIKCKTGKTDVSRNMSRLQVVIDDLTILNVTGIFQYLPDPQFTLSNESNKAQQSGGATFTIRGQGFNNVGEITVDRVEKPCNVPEDTSAVCETPTKLANKSNSQTVYVRFDGVTLPVTIDYVDDPTFEKFSDVYEYDKESPIEIKGSNLLNGAKPGDYSIQIGLDGKCIDVNISMQLITCLPPKSVPRTNHTDVNSVYVIVFVGRLKVYIGDLKYQEDVEILAIIVGVLAAALVTAIIVGISAVVLLRRKKKRVIKEFKMELMTREEMIRKASREEFADAQMNIRDIKSDLVTTRVPFCDYQTYVLHLLFPNQDIKSNPLLHDSEITDDKKTRINSAMEKFETLLSKKLFLKSLVQTFDRPNMLTMQEKAHFSSVLSISLLGNMRLYFELVHCLLVDLIRTSTKKNQKSLFRRLDSITMRLMVNWLQTGLYKQLKSHSGMQLFMLYKAVQTIIEMAPVDALTANSKNTIAEEKLLKMRIEHQTLTLQIDLNGNSDQHYPVKVLDCDTISQVKQKCCAQIYKNKPASEIPHNEELSLEWQEGRSGKLTLNDIDNTSDRNNGLVCLNTLKHYMVKDNCRMALMYKHIDEEDVYANSSGGRLESVTSEDIQLLVSGSDQGEDTEMQKWHLETCSPNLPDDIKSNKETDFGDIFLNRLFHTKLLLSDYIDSTFEGLIDSQSLSIPIRYFLCMLDKFGNDYKIESDVLQAWKNECYAARVWAPFIAKPDILFDVNVPGHVEPCLDILRQVFVESFTQTAHKVNKDSPTQKLLFHKDVPRYRKLIGPFFKGIEPVNDQAFWSEIYELSNKQKAELKFNRQLTFQQLYDLFIGKYRSEILEDFEDMEESRDLQFAKKVEEIIDLMEECSTNS</sequence>
<keyword evidence="1" id="KW-0812">Transmembrane</keyword>
<dbReference type="Gene3D" id="2.170.300.10">
    <property type="entry name" value="Tie2 ligand-binding domain superfamily"/>
    <property type="match status" value="1"/>
</dbReference>
<dbReference type="GO" id="GO:0017154">
    <property type="term" value="F:semaphorin receptor activity"/>
    <property type="evidence" value="ECO:0007669"/>
    <property type="project" value="InterPro"/>
</dbReference>
<dbReference type="Pfam" id="PF20170">
    <property type="entry name" value="Plexin_RBD"/>
    <property type="match status" value="1"/>
</dbReference>
<name>A0A8B6CJU4_MYTGA</name>
<keyword evidence="1" id="KW-0472">Membrane</keyword>